<dbReference type="SUPFAM" id="SSF52540">
    <property type="entry name" value="P-loop containing nucleoside triphosphate hydrolases"/>
    <property type="match status" value="1"/>
</dbReference>
<protein>
    <submittedName>
        <fullName evidence="10">Endopolygalacturonase</fullName>
    </submittedName>
</protein>
<evidence type="ECO:0000256" key="3">
    <source>
        <dbReference type="ARBA" id="ARBA00022801"/>
    </source>
</evidence>
<proteinExistence type="inferred from homology"/>
<dbReference type="InterPro" id="IPR030385">
    <property type="entry name" value="G_IRG_dom"/>
</dbReference>
<evidence type="ECO:0000256" key="1">
    <source>
        <dbReference type="ARBA" id="ARBA00005429"/>
    </source>
</evidence>
<dbReference type="GO" id="GO:0046576">
    <property type="term" value="F:rhamnogalacturonan alpha-L-rhamnopyranosyl-(1-&gt;4)-alpha-D-galactopyranosyluronide lyase activity"/>
    <property type="evidence" value="ECO:0007669"/>
    <property type="project" value="UniProtKB-ARBA"/>
</dbReference>
<dbReference type="InterPro" id="IPR007743">
    <property type="entry name" value="Immunity-related_GTPase-like"/>
</dbReference>
<reference evidence="10 11" key="1">
    <citation type="submission" date="2016-02" db="EMBL/GenBank/DDBJ databases">
        <title>Genome analysis of coral dinoflagellate symbionts highlights evolutionary adaptations to a symbiotic lifestyle.</title>
        <authorList>
            <person name="Aranda M."/>
            <person name="Li Y."/>
            <person name="Liew Y.J."/>
            <person name="Baumgarten S."/>
            <person name="Simakov O."/>
            <person name="Wilson M."/>
            <person name="Piel J."/>
            <person name="Ashoor H."/>
            <person name="Bougouffa S."/>
            <person name="Bajic V.B."/>
            <person name="Ryu T."/>
            <person name="Ravasi T."/>
            <person name="Bayer T."/>
            <person name="Micklem G."/>
            <person name="Kim H."/>
            <person name="Bhak J."/>
            <person name="Lajeunesse T.C."/>
            <person name="Voolstra C.R."/>
        </authorList>
    </citation>
    <scope>NUCLEOTIDE SEQUENCE [LARGE SCALE GENOMIC DNA]</scope>
    <source>
        <strain evidence="10 11">CCMP2467</strain>
    </source>
</reference>
<name>A0A1Q9CYR2_SYMMI</name>
<comment type="caution">
    <text evidence="10">The sequence shown here is derived from an EMBL/GenBank/DDBJ whole genome shotgun (WGS) entry which is preliminary data.</text>
</comment>
<dbReference type="AlphaFoldDB" id="A0A1Q9CYR2"/>
<dbReference type="Gene3D" id="2.160.20.10">
    <property type="entry name" value="Single-stranded right-handed beta-helix, Pectin lyase-like"/>
    <property type="match status" value="1"/>
</dbReference>
<evidence type="ECO:0000256" key="2">
    <source>
        <dbReference type="ARBA" id="ARBA00008834"/>
    </source>
</evidence>
<dbReference type="InterPro" id="IPR012334">
    <property type="entry name" value="Pectin_lyas_fold"/>
</dbReference>
<feature type="domain" description="IRG-type G" evidence="9">
    <location>
        <begin position="202"/>
        <end position="248"/>
    </location>
</feature>
<dbReference type="PROSITE" id="PS51716">
    <property type="entry name" value="G_IRG"/>
    <property type="match status" value="1"/>
</dbReference>
<evidence type="ECO:0000256" key="5">
    <source>
        <dbReference type="ARBA" id="ARBA00023180"/>
    </source>
</evidence>
<dbReference type="SUPFAM" id="SSF51126">
    <property type="entry name" value="Pectin lyase-like"/>
    <property type="match status" value="1"/>
</dbReference>
<dbReference type="Pfam" id="PF05049">
    <property type="entry name" value="IIGP"/>
    <property type="match status" value="2"/>
</dbReference>
<dbReference type="InterPro" id="IPR011050">
    <property type="entry name" value="Pectin_lyase_fold/virulence"/>
</dbReference>
<evidence type="ECO:0000313" key="10">
    <source>
        <dbReference type="EMBL" id="OLP88067.1"/>
    </source>
</evidence>
<keyword evidence="6 7" id="KW-0326">Glycosidase</keyword>
<keyword evidence="4" id="KW-1015">Disulfide bond</keyword>
<evidence type="ECO:0000256" key="7">
    <source>
        <dbReference type="RuleBase" id="RU361169"/>
    </source>
</evidence>
<comment type="similarity">
    <text evidence="1">Belongs to the TRAFAC class dynamin-like GTPase superfamily. IRG family.</text>
</comment>
<dbReference type="PANTHER" id="PTHR31736:SF19">
    <property type="entry name" value="PECTIN LYASE SUPERFAMILY PROTEIN-RELATED"/>
    <property type="match status" value="1"/>
</dbReference>
<evidence type="ECO:0000256" key="4">
    <source>
        <dbReference type="ARBA" id="ARBA00023157"/>
    </source>
</evidence>
<evidence type="ECO:0000256" key="6">
    <source>
        <dbReference type="ARBA" id="ARBA00023295"/>
    </source>
</evidence>
<evidence type="ECO:0000313" key="11">
    <source>
        <dbReference type="Proteomes" id="UP000186817"/>
    </source>
</evidence>
<keyword evidence="5" id="KW-0325">Glycoprotein</keyword>
<feature type="coiled-coil region" evidence="8">
    <location>
        <begin position="132"/>
        <end position="185"/>
    </location>
</feature>
<comment type="similarity">
    <text evidence="2 7">Belongs to the glycosyl hydrolase 28 family.</text>
</comment>
<dbReference type="Gene3D" id="3.40.50.300">
    <property type="entry name" value="P-loop containing nucleotide triphosphate hydrolases"/>
    <property type="match status" value="2"/>
</dbReference>
<dbReference type="OrthoDB" id="449083at2759"/>
<keyword evidence="11" id="KW-1185">Reference proteome</keyword>
<dbReference type="Proteomes" id="UP000186817">
    <property type="component" value="Unassembled WGS sequence"/>
</dbReference>
<keyword evidence="8" id="KW-0175">Coiled coil</keyword>
<dbReference type="PANTHER" id="PTHR31736">
    <property type="match status" value="1"/>
</dbReference>
<dbReference type="GO" id="GO:0016020">
    <property type="term" value="C:membrane"/>
    <property type="evidence" value="ECO:0007669"/>
    <property type="project" value="InterPro"/>
</dbReference>
<gene>
    <name evidence="10" type="ORF">AK812_SmicGene30669</name>
</gene>
<dbReference type="GO" id="GO:0005525">
    <property type="term" value="F:GTP binding"/>
    <property type="evidence" value="ECO:0007669"/>
    <property type="project" value="InterPro"/>
</dbReference>
<organism evidence="10 11">
    <name type="scientific">Symbiodinium microadriaticum</name>
    <name type="common">Dinoflagellate</name>
    <name type="synonym">Zooxanthella microadriatica</name>
    <dbReference type="NCBI Taxonomy" id="2951"/>
    <lineage>
        <taxon>Eukaryota</taxon>
        <taxon>Sar</taxon>
        <taxon>Alveolata</taxon>
        <taxon>Dinophyceae</taxon>
        <taxon>Suessiales</taxon>
        <taxon>Symbiodiniaceae</taxon>
        <taxon>Symbiodinium</taxon>
    </lineage>
</organism>
<evidence type="ECO:0000259" key="9">
    <source>
        <dbReference type="PROSITE" id="PS51716"/>
    </source>
</evidence>
<dbReference type="InterPro" id="IPR000743">
    <property type="entry name" value="Glyco_hydro_28"/>
</dbReference>
<dbReference type="Pfam" id="PF00295">
    <property type="entry name" value="Glyco_hydro_28"/>
    <property type="match status" value="1"/>
</dbReference>
<dbReference type="GO" id="GO:0005975">
    <property type="term" value="P:carbohydrate metabolic process"/>
    <property type="evidence" value="ECO:0007669"/>
    <property type="project" value="InterPro"/>
</dbReference>
<evidence type="ECO:0000256" key="8">
    <source>
        <dbReference type="SAM" id="Coils"/>
    </source>
</evidence>
<accession>A0A1Q9CYR2</accession>
<keyword evidence="3 7" id="KW-0378">Hydrolase</keyword>
<sequence length="881" mass="97346">MQSCLRPRALCQEPWDATLASPIKATSSRSRCAVSVGWLAMVGAGSGRCMPCSTASYGPVPGTSSALRSTRLRPRHALPPPQSLTGHGLLGLSGLQRHGTRVLRHGLPEVAILGGVALVGALNRPRSAPGPSARLVQETERLRAELEAARNEDLEGKGGATRTRLQKALRRLSNVEAELEAAQDDQDQYPVPSYLEEAADSGKIMLAITGASGVGKSSLVNAFRRLRDTDANAAATGVKETTMEPTMYSFSASEGIFNQRFYRQLGDGEDLNAGVRVVLGKVPGQTEGSCAEVLKVGEEKQTVQVRLDEGEVLDVDVKHVVGTALDVVIWDLPGVGTPSFPQATEWSNGRLLNETLNSLQSGDTLLIPKKSFHLMGGILAGALQNVVIQIDGSLIFSSRKKAWPRHPGGGVLSCLRFENVVNLTLTSSGKGTLDGQGKAWWGYLEYLKIQENRPRLLEMSQLQGVLVERLLLTNAPYWTTWFSGVDGLEIRYSDILNRRSAYKGHGLFDLGAFNTDGWDVSGKNIWIHHSKVWNQDDCFAVKGSSSNVLIENVEASGLGLTIGSEGGNDRVRNVTFRNVYMEKTFKGIYMKFREIGEGEVGLIEDVTYENIYTKEPEQWGIWIGPAQQSDSRRFWQGHPCSLLWPNVPGATCKAAERGIYRNILLKNVTIENPKLQPGVIFSSADYPIQNISFDSVRVVNWRGRKDKLQYKLCEGVNASLARVLGATYLRRMGIRYFDVVLLITSSRFTEAELMLAEELQKFEVPYFMVRNKVDIDIASEVLREEEALEGDDGDACCGLEHRKPLKSQLQSFLAICVRGELPKEDRERVEQQTISCIKTYFASEYSVDRVYCVSSRRKLRSNHDFPSLEGDILEAIRMQRS</sequence>
<dbReference type="EMBL" id="LSRX01000830">
    <property type="protein sequence ID" value="OLP88067.1"/>
    <property type="molecule type" value="Genomic_DNA"/>
</dbReference>
<dbReference type="InterPro" id="IPR027417">
    <property type="entry name" value="P-loop_NTPase"/>
</dbReference>
<dbReference type="GO" id="GO:0004650">
    <property type="term" value="F:polygalacturonase activity"/>
    <property type="evidence" value="ECO:0007669"/>
    <property type="project" value="InterPro"/>
</dbReference>